<dbReference type="InterPro" id="IPR053175">
    <property type="entry name" value="DHMBA_Reg_Transcription_Factor"/>
</dbReference>
<feature type="domain" description="Zn(2)-C6 fungal-type" evidence="3">
    <location>
        <begin position="7"/>
        <end position="36"/>
    </location>
</feature>
<dbReference type="GO" id="GO:0008270">
    <property type="term" value="F:zinc ion binding"/>
    <property type="evidence" value="ECO:0007669"/>
    <property type="project" value="InterPro"/>
</dbReference>
<dbReference type="PROSITE" id="PS00463">
    <property type="entry name" value="ZN2_CY6_FUNGAL_1"/>
    <property type="match status" value="1"/>
</dbReference>
<dbReference type="InterPro" id="IPR001138">
    <property type="entry name" value="Zn2Cys6_DnaBD"/>
</dbReference>
<evidence type="ECO:0000259" key="3">
    <source>
        <dbReference type="PROSITE" id="PS50048"/>
    </source>
</evidence>
<keyword evidence="2" id="KW-0175">Coiled coil</keyword>
<dbReference type="GO" id="GO:0000981">
    <property type="term" value="F:DNA-binding transcription factor activity, RNA polymerase II-specific"/>
    <property type="evidence" value="ECO:0007669"/>
    <property type="project" value="InterPro"/>
</dbReference>
<dbReference type="PANTHER" id="PTHR38791">
    <property type="entry name" value="ZN(II)2CYS6 TRANSCRIPTION FACTOR (EUROFUNG)-RELATED-RELATED"/>
    <property type="match status" value="1"/>
</dbReference>
<gene>
    <name evidence="4" type="ORF">G7Y89_g3903</name>
</gene>
<dbReference type="CDD" id="cd00067">
    <property type="entry name" value="GAL4"/>
    <property type="match status" value="1"/>
</dbReference>
<keyword evidence="5" id="KW-1185">Reference proteome</keyword>
<protein>
    <recommendedName>
        <fullName evidence="3">Zn(2)-C6 fungal-type domain-containing protein</fullName>
    </recommendedName>
</protein>
<evidence type="ECO:0000256" key="1">
    <source>
        <dbReference type="ARBA" id="ARBA00023242"/>
    </source>
</evidence>
<dbReference type="Gene3D" id="4.10.240.10">
    <property type="entry name" value="Zn(2)-C6 fungal-type DNA-binding domain"/>
    <property type="match status" value="1"/>
</dbReference>
<evidence type="ECO:0000313" key="5">
    <source>
        <dbReference type="Proteomes" id="UP000566819"/>
    </source>
</evidence>
<evidence type="ECO:0000313" key="4">
    <source>
        <dbReference type="EMBL" id="KAF4634198.1"/>
    </source>
</evidence>
<proteinExistence type="predicted"/>
<accession>A0A8H4W4R9</accession>
<dbReference type="Pfam" id="PF00172">
    <property type="entry name" value="Zn_clus"/>
    <property type="match status" value="1"/>
</dbReference>
<dbReference type="OrthoDB" id="2991872at2759"/>
<dbReference type="Proteomes" id="UP000566819">
    <property type="component" value="Unassembled WGS sequence"/>
</dbReference>
<dbReference type="PROSITE" id="PS50048">
    <property type="entry name" value="ZN2_CY6_FUNGAL_2"/>
    <property type="match status" value="1"/>
</dbReference>
<dbReference type="SMART" id="SM00066">
    <property type="entry name" value="GAL4"/>
    <property type="match status" value="1"/>
</dbReference>
<organism evidence="4 5">
    <name type="scientific">Cudoniella acicularis</name>
    <dbReference type="NCBI Taxonomy" id="354080"/>
    <lineage>
        <taxon>Eukaryota</taxon>
        <taxon>Fungi</taxon>
        <taxon>Dikarya</taxon>
        <taxon>Ascomycota</taxon>
        <taxon>Pezizomycotina</taxon>
        <taxon>Leotiomycetes</taxon>
        <taxon>Helotiales</taxon>
        <taxon>Tricladiaceae</taxon>
        <taxon>Cudoniella</taxon>
    </lineage>
</organism>
<feature type="coiled-coil region" evidence="2">
    <location>
        <begin position="293"/>
        <end position="349"/>
    </location>
</feature>
<keyword evidence="1" id="KW-0539">Nucleus</keyword>
<dbReference type="SUPFAM" id="SSF57701">
    <property type="entry name" value="Zn2/Cys6 DNA-binding domain"/>
    <property type="match status" value="1"/>
</dbReference>
<reference evidence="4 5" key="1">
    <citation type="submission" date="2020-03" db="EMBL/GenBank/DDBJ databases">
        <title>Draft Genome Sequence of Cudoniella acicularis.</title>
        <authorList>
            <person name="Buettner E."/>
            <person name="Kellner H."/>
        </authorList>
    </citation>
    <scope>NUCLEOTIDE SEQUENCE [LARGE SCALE GENOMIC DNA]</scope>
    <source>
        <strain evidence="4 5">DSM 108380</strain>
    </source>
</reference>
<dbReference type="EMBL" id="JAAMPI010000201">
    <property type="protein sequence ID" value="KAF4634198.1"/>
    <property type="molecule type" value="Genomic_DNA"/>
</dbReference>
<dbReference type="InterPro" id="IPR036864">
    <property type="entry name" value="Zn2-C6_fun-type_DNA-bd_sf"/>
</dbReference>
<sequence>MTFPSAGCQTCKLRRVKCDETQPVCQRCIKAKRTCVGMRAAEDSSVIHIENSYASGKMKRPRGPRSRPPVEKQVLNLAEPSSKLLKVVPDPPIAPSLPAQDLKTQAVVYYLHYHSQSAFDAPEISKSCLDHLVPLWKSHTDNPILDLAVSSMALAVFSKTHMHPPAAVQASMKYQQLLQITQMTILSLDHGNVDLCLFAIFFMSRYEDAVHQPSSSCVRRKRDIPLRSFSHHDGALAILKVWKERLSESHGLSDVVKHTRRGIIRSAILRNLALPEWMWDGASFGEVGLELQYDSLVLRIANIRHELAALLKEENGIGFRDSYELGISAAKLREQAREIDKDLQQWKTAFPQSWRYHKHMLPDPHPWPMRDFYSPTVYSYSCPAYAMVLNQYFAMRMLVNNTRLRILKLLKHHHDELHSASDFDVEFAECLADIKKMGNDLACSVPYCLQRFKVTKAKAFSAGGEEKVVVLTLDEDIKPYVASMVIWPLGIASSVGFLDEGMKVWLRSELARLGRMVGAGVLEGAEKEWMDL</sequence>
<dbReference type="AlphaFoldDB" id="A0A8H4W4R9"/>
<dbReference type="PANTHER" id="PTHR38791:SF13">
    <property type="entry name" value="ZN(2)-C6 FUNGAL-TYPE DOMAIN-CONTAINING PROTEIN"/>
    <property type="match status" value="1"/>
</dbReference>
<comment type="caution">
    <text evidence="4">The sequence shown here is derived from an EMBL/GenBank/DDBJ whole genome shotgun (WGS) entry which is preliminary data.</text>
</comment>
<name>A0A8H4W4R9_9HELO</name>
<evidence type="ECO:0000256" key="2">
    <source>
        <dbReference type="SAM" id="Coils"/>
    </source>
</evidence>